<feature type="transmembrane region" description="Helical" evidence="1">
    <location>
        <begin position="352"/>
        <end position="375"/>
    </location>
</feature>
<evidence type="ECO:0000256" key="1">
    <source>
        <dbReference type="SAM" id="Phobius"/>
    </source>
</evidence>
<dbReference type="NCBIfam" id="TIGR01668">
    <property type="entry name" value="YqeG_hyp_ppase"/>
    <property type="match status" value="1"/>
</dbReference>
<gene>
    <name evidence="2" type="ORF">O9K51_08952</name>
</gene>
<keyword evidence="1" id="KW-0472">Membrane</keyword>
<evidence type="ECO:0000313" key="2">
    <source>
        <dbReference type="EMBL" id="KAJ6438360.1"/>
    </source>
</evidence>
<accession>A0AB34FJ96</accession>
<comment type="caution">
    <text evidence="2">The sequence shown here is derived from an EMBL/GenBank/DDBJ whole genome shotgun (WGS) entry which is preliminary data.</text>
</comment>
<reference evidence="2" key="1">
    <citation type="submission" date="2023-01" db="EMBL/GenBank/DDBJ databases">
        <title>The growth and conidiation of Purpureocillium lavendulum are regulated by nitrogen source and histone H3K14 acetylation.</title>
        <authorList>
            <person name="Tang P."/>
            <person name="Han J."/>
            <person name="Zhang C."/>
            <person name="Tang P."/>
            <person name="Qi F."/>
            <person name="Zhang K."/>
            <person name="Liang L."/>
        </authorList>
    </citation>
    <scope>NUCLEOTIDE SEQUENCE</scope>
    <source>
        <strain evidence="2">YMF1.00683</strain>
    </source>
</reference>
<dbReference type="SUPFAM" id="SSF56784">
    <property type="entry name" value="HAD-like"/>
    <property type="match status" value="1"/>
</dbReference>
<dbReference type="InterPro" id="IPR010021">
    <property type="entry name" value="PGPP1/Gep4"/>
</dbReference>
<dbReference type="Pfam" id="PF09419">
    <property type="entry name" value="PGP_phosphatase"/>
    <property type="match status" value="1"/>
</dbReference>
<dbReference type="GO" id="GO:0008962">
    <property type="term" value="F:phosphatidylglycerophosphatase activity"/>
    <property type="evidence" value="ECO:0007669"/>
    <property type="project" value="InterPro"/>
</dbReference>
<evidence type="ECO:0000313" key="3">
    <source>
        <dbReference type="Proteomes" id="UP001163105"/>
    </source>
</evidence>
<dbReference type="InterPro" id="IPR036412">
    <property type="entry name" value="HAD-like_sf"/>
</dbReference>
<dbReference type="AlphaFoldDB" id="A0AB34FJ96"/>
<name>A0AB34FJ96_9HYPO</name>
<protein>
    <submittedName>
        <fullName evidence="2">HAD-like superfamily protein</fullName>
    </submittedName>
</protein>
<dbReference type="Proteomes" id="UP001163105">
    <property type="component" value="Unassembled WGS sequence"/>
</dbReference>
<sequence>MSDELLDGLAIHHAVLDTGWLVGRAAGAVVLHGDEDLADEQTEEVLGVLGETAEDKGDALAAVDAAGGAAEELVDLVDDVELDAQGRKGGAVVEDEGKGRAHANVPQQREVGRVGGADEADARVGRELREGGLRAGLAQRRRVDGVDDEGEHEVVFGDCRGGGGQVREDGGGCYRTGEFLLRADGVGNDGEDLAHGGGVLVAVDDDGAARLPQPVRMGVQMAREAPQEARLGAEAVEAQAEALVELKRPLGERLGVQGLEVGDVGGVAVLVPPQHVKVLLVREQASVAGDGRGERVVRRLGPPGLVVREVELVRRQVPRRRGRLCFPSPALGRLGGCGSGFVDGGTICLHRISPPCVILCLLLVVVGVICVAVLISRTRFSSSSSSSSLSPLRTTFSIRARALFLRADRSAACLLGVVVAESAFLTGVANTGVPALEVGVPVRDADFGGRPRLRGVATTWGGSGFASAACSTTSSPFASPLGMVASPRAMIVSASPLTTSDATLRLRFEGVASNSPGASSGDRLRRDRGSEAAEASSCIDFRLGMLAVWRVRVWRARRVGSCNEVRMRQQASCTLTSTLAHAQATFAHTAKMNLNLSASANVTRLFFKPSLCLPHHTVSTFNDLPIPLDKAFLSKGLKSNIKAVVLDKDDCFAYPDAKEVYEPYKQHFEALRKEYPGRRLLVVSNTAGATSWDKDLKQAAEVERSTGVYVLPHAVKKPGCGAEIMAYFKEHPETGVTDPSHVAVVGDRLTTDMMLANMMGGWGFWVRDGVVPLHRKSIFSRMERNLADFLASRGVQAPRPFSRSD</sequence>
<dbReference type="InterPro" id="IPR023214">
    <property type="entry name" value="HAD_sf"/>
</dbReference>
<proteinExistence type="predicted"/>
<organism evidence="2 3">
    <name type="scientific">Purpureocillium lavendulum</name>
    <dbReference type="NCBI Taxonomy" id="1247861"/>
    <lineage>
        <taxon>Eukaryota</taxon>
        <taxon>Fungi</taxon>
        <taxon>Dikarya</taxon>
        <taxon>Ascomycota</taxon>
        <taxon>Pezizomycotina</taxon>
        <taxon>Sordariomycetes</taxon>
        <taxon>Hypocreomycetidae</taxon>
        <taxon>Hypocreales</taxon>
        <taxon>Ophiocordycipitaceae</taxon>
        <taxon>Purpureocillium</taxon>
    </lineage>
</organism>
<dbReference type="InterPro" id="IPR027706">
    <property type="entry name" value="PGP_Pase"/>
</dbReference>
<dbReference type="FunFam" id="3.40.50.1000:FF:000165">
    <property type="entry name" value="HAD superfamily phosphatase"/>
    <property type="match status" value="1"/>
</dbReference>
<dbReference type="EMBL" id="JAQHRD010000008">
    <property type="protein sequence ID" value="KAJ6438360.1"/>
    <property type="molecule type" value="Genomic_DNA"/>
</dbReference>
<dbReference type="Gene3D" id="3.40.50.1000">
    <property type="entry name" value="HAD superfamily/HAD-like"/>
    <property type="match status" value="1"/>
</dbReference>
<keyword evidence="1" id="KW-0812">Transmembrane</keyword>
<keyword evidence="1" id="KW-1133">Transmembrane helix</keyword>
<keyword evidence="3" id="KW-1185">Reference proteome</keyword>